<gene>
    <name evidence="2" type="ORF">V6N12_048975</name>
</gene>
<evidence type="ECO:0000256" key="1">
    <source>
        <dbReference type="SAM" id="MobiDB-lite"/>
    </source>
</evidence>
<comment type="caution">
    <text evidence="2">The sequence shown here is derived from an EMBL/GenBank/DDBJ whole genome shotgun (WGS) entry which is preliminary data.</text>
</comment>
<feature type="region of interest" description="Disordered" evidence="1">
    <location>
        <begin position="1"/>
        <end position="40"/>
    </location>
</feature>
<name>A0ABR2EJ70_9ROSI</name>
<sequence>MLRAGDACISGMTDSVPTEDNYSSTGKTTPSSTKGDWTSTGTVASVPILITGIEEEDCDLELHCVF</sequence>
<dbReference type="Proteomes" id="UP001472677">
    <property type="component" value="Unassembled WGS sequence"/>
</dbReference>
<feature type="compositionally biased region" description="Polar residues" evidence="1">
    <location>
        <begin position="12"/>
        <end position="22"/>
    </location>
</feature>
<reference evidence="2 3" key="1">
    <citation type="journal article" date="2024" name="G3 (Bethesda)">
        <title>Genome assembly of Hibiscus sabdariffa L. provides insights into metabolisms of medicinal natural products.</title>
        <authorList>
            <person name="Kim T."/>
        </authorList>
    </citation>
    <scope>NUCLEOTIDE SEQUENCE [LARGE SCALE GENOMIC DNA]</scope>
    <source>
        <strain evidence="2">TK-2024</strain>
        <tissue evidence="2">Old leaves</tissue>
    </source>
</reference>
<proteinExistence type="predicted"/>
<feature type="compositionally biased region" description="Low complexity" evidence="1">
    <location>
        <begin position="23"/>
        <end position="35"/>
    </location>
</feature>
<dbReference type="EMBL" id="JBBPBM010000013">
    <property type="protein sequence ID" value="KAK8561920.1"/>
    <property type="molecule type" value="Genomic_DNA"/>
</dbReference>
<organism evidence="2 3">
    <name type="scientific">Hibiscus sabdariffa</name>
    <name type="common">roselle</name>
    <dbReference type="NCBI Taxonomy" id="183260"/>
    <lineage>
        <taxon>Eukaryota</taxon>
        <taxon>Viridiplantae</taxon>
        <taxon>Streptophyta</taxon>
        <taxon>Embryophyta</taxon>
        <taxon>Tracheophyta</taxon>
        <taxon>Spermatophyta</taxon>
        <taxon>Magnoliopsida</taxon>
        <taxon>eudicotyledons</taxon>
        <taxon>Gunneridae</taxon>
        <taxon>Pentapetalae</taxon>
        <taxon>rosids</taxon>
        <taxon>malvids</taxon>
        <taxon>Malvales</taxon>
        <taxon>Malvaceae</taxon>
        <taxon>Malvoideae</taxon>
        <taxon>Hibiscus</taxon>
    </lineage>
</organism>
<keyword evidence="3" id="KW-1185">Reference proteome</keyword>
<accession>A0ABR2EJ70</accession>
<evidence type="ECO:0000313" key="2">
    <source>
        <dbReference type="EMBL" id="KAK8561920.1"/>
    </source>
</evidence>
<protein>
    <submittedName>
        <fullName evidence="2">Uncharacterized protein</fullName>
    </submittedName>
</protein>
<evidence type="ECO:0000313" key="3">
    <source>
        <dbReference type="Proteomes" id="UP001472677"/>
    </source>
</evidence>